<dbReference type="RefSeq" id="WP_149333509.1">
    <property type="nucleotide sequence ID" value="NZ_BJJW01000002.1"/>
</dbReference>
<accession>A0A5A5TWX7</accession>
<name>A0A5A5TWX7_LEUCI</name>
<feature type="compositionally biased region" description="Basic and acidic residues" evidence="1">
    <location>
        <begin position="290"/>
        <end position="310"/>
    </location>
</feature>
<gene>
    <name evidence="2" type="primary">yddE_1</name>
    <name evidence="2" type="ORF">LCIT_01330</name>
</gene>
<dbReference type="InterPro" id="IPR051162">
    <property type="entry name" value="T4SS_component"/>
</dbReference>
<dbReference type="PIRSF" id="PIRSF015040">
    <property type="entry name" value="ATPase_SAG2001_prd"/>
    <property type="match status" value="1"/>
</dbReference>
<dbReference type="EMBL" id="BJJW01000002">
    <property type="protein sequence ID" value="GDZ82891.1"/>
    <property type="molecule type" value="Genomic_DNA"/>
</dbReference>
<evidence type="ECO:0000256" key="1">
    <source>
        <dbReference type="SAM" id="MobiDB-lite"/>
    </source>
</evidence>
<dbReference type="Gene3D" id="3.40.50.300">
    <property type="entry name" value="P-loop containing nucleotide triphosphate hydrolases"/>
    <property type="match status" value="2"/>
</dbReference>
<evidence type="ECO:0000313" key="2">
    <source>
        <dbReference type="EMBL" id="GDZ82891.1"/>
    </source>
</evidence>
<dbReference type="AlphaFoldDB" id="A0A5A5TWX7"/>
<organism evidence="2 3">
    <name type="scientific">Leuconostoc citreum</name>
    <dbReference type="NCBI Taxonomy" id="33964"/>
    <lineage>
        <taxon>Bacteria</taxon>
        <taxon>Bacillati</taxon>
        <taxon>Bacillota</taxon>
        <taxon>Bacilli</taxon>
        <taxon>Lactobacillales</taxon>
        <taxon>Lactobacillaceae</taxon>
        <taxon>Leuconostoc</taxon>
    </lineage>
</organism>
<sequence length="834" mass="95176">MGQKVNIKYENPVVQYQDNLLLTTIGEVWAYYQLKPFQINVANSEDKQQYKRSFVSVMERLQKYDDIDLKLLPVDMDLKGRVQGTSPDWATDIPDVAQYYLGQETVDILQSEFSPAVTDEFYIGVKLKSNNIDDSLKEHFQFGTDLVLKRIAESFKFQVKFDEKFFDRYDVMNEDVLAILRPLRATKVTTKKLQYLLGNVYQHTDVSDFNNMRDTVFDMSKTGIVKRETKDKTDYFSHLVLNLPDRLDNLDLIPELQSFKFPVEVNFKLHFPSRDGFKGIKQKTKNAKGRYKEELRDALTSDDDSSTRSEDNYTMAQQLVNIMDGKDAFIEWALVAVVSDENIANLKNKIRQIKTRLSTFDRDIDVFQPSFNQELLLYQNLPATNLGLFERWRQYTTSPSLAELMFGTSHDLGSRTGFYIGRVLDESDYETFDGAVASSRILLLINLMIANKGIKGAKTDSPHLAITGDTGFGKSFLVKILLLNIAMFNVKLLYIDPKQEVKRWFNEALKTETNPYFIKLMRSFHYVTLDASNQNNKGVLDPMLTLTAHSSPDEIPNVLTLVKEMLEQVQPVTQDMALNTDLISAIKQVCNQRLAGEKVGTLAIIDILKQGSPDAQKLAHYYETVIPDSMMKLAFSDGSTDSISFDYRRTILEVTGLDLPEAKQDMRTYTETQKYSISIMLALGKYLERFGRENTKEFSAEFIDEAWIFSTSSAGSKVFNAIKRLGRSENNMLAYATQRVGDVNDENSNGQYGQIFAFNSTDDTERENILKHFGLPITKKNMAMVASLSKGQCLFRDIYGRVGKVAIHSLFDEWTTALKTVEVNEGARLEEQYG</sequence>
<proteinExistence type="predicted"/>
<dbReference type="Proteomes" id="UP000323274">
    <property type="component" value="Unassembled WGS sequence"/>
</dbReference>
<dbReference type="PANTHER" id="PTHR30121">
    <property type="entry name" value="UNCHARACTERIZED PROTEIN YJGR-RELATED"/>
    <property type="match status" value="1"/>
</dbReference>
<dbReference type="PANTHER" id="PTHR30121:SF6">
    <property type="entry name" value="SLR6007 PROTEIN"/>
    <property type="match status" value="1"/>
</dbReference>
<dbReference type="SUPFAM" id="SSF52540">
    <property type="entry name" value="P-loop containing nucleoside triphosphate hydrolases"/>
    <property type="match status" value="1"/>
</dbReference>
<dbReference type="InterPro" id="IPR016628">
    <property type="entry name" value="ATPase_SAG2001_prd"/>
</dbReference>
<evidence type="ECO:0000313" key="3">
    <source>
        <dbReference type="Proteomes" id="UP000323274"/>
    </source>
</evidence>
<reference evidence="2 3" key="1">
    <citation type="submission" date="2019-04" db="EMBL/GenBank/DDBJ databases">
        <title>A pseudo-fructophilic Leuconostoc citreum strain F192-5 isolated from peel of satsuma mandarin: the first report for isolation and characterization of strain-dependent fructophilic-like characteristics.</title>
        <authorList>
            <person name="Maeno S."/>
            <person name="Tanizawa Y."/>
            <person name="Kajikawa A."/>
            <person name="Kanesaki Y."/>
            <person name="Kubota E."/>
            <person name="Arita M."/>
            <person name="Leon D."/>
            <person name="Endo A."/>
        </authorList>
    </citation>
    <scope>NUCLEOTIDE SEQUENCE [LARGE SCALE GENOMIC DNA]</scope>
    <source>
        <strain evidence="2 3">F192-5</strain>
    </source>
</reference>
<comment type="caution">
    <text evidence="2">The sequence shown here is derived from an EMBL/GenBank/DDBJ whole genome shotgun (WGS) entry which is preliminary data.</text>
</comment>
<dbReference type="InterPro" id="IPR027417">
    <property type="entry name" value="P-loop_NTPase"/>
</dbReference>
<dbReference type="Pfam" id="PF12846">
    <property type="entry name" value="AAA_10"/>
    <property type="match status" value="1"/>
</dbReference>
<evidence type="ECO:0008006" key="4">
    <source>
        <dbReference type="Google" id="ProtNLM"/>
    </source>
</evidence>
<protein>
    <recommendedName>
        <fullName evidence="4">Conjugal transfer protein</fullName>
    </recommendedName>
</protein>
<feature type="region of interest" description="Disordered" evidence="1">
    <location>
        <begin position="282"/>
        <end position="310"/>
    </location>
</feature>